<name>A0A183IJV1_9BILA</name>
<evidence type="ECO:0000313" key="8">
    <source>
        <dbReference type="WBParaSite" id="SBAD_0000407101-mRNA-1"/>
    </source>
</evidence>
<sequence>MSEAIKDWTLISFDEGRHTLRKWREDNCRRSEETVEIWEHVLSRRPAAFHDELWIVYEQVYIAALDCANMEVAQDCLSELYKKFNKSRRLLKLEAMMLEATGRYPEAVKLYDSLIKMDETNPVYYKRRIAVLMAQGKNASAIRDLCEYLKLFMNDTEAWMQLAQLHLSEADYVRSAHCVEELILTNPQNYLYHLLFAEIRYSQDGTDNLELAKAYYCEALKLNPTSIRASWGYFMCLLQLCGRSSTQKKKENCYGLKWITEHLQNLYKEQKTTHNKSFERQMKCVEKMLNSAKKVDLFS</sequence>
<dbReference type="GO" id="GO:0072546">
    <property type="term" value="C:EMC complex"/>
    <property type="evidence" value="ECO:0007669"/>
    <property type="project" value="UniProtKB-UniRule"/>
</dbReference>
<keyword evidence="2" id="KW-0677">Repeat</keyword>
<dbReference type="Pfam" id="PF22890">
    <property type="entry name" value="TPR_EMC2"/>
    <property type="match status" value="1"/>
</dbReference>
<dbReference type="InterPro" id="IPR039856">
    <property type="entry name" value="EMC2-like"/>
</dbReference>
<proteinExistence type="inferred from homology"/>
<keyword evidence="4" id="KW-0256">Endoplasmic reticulum</keyword>
<evidence type="ECO:0000256" key="2">
    <source>
        <dbReference type="ARBA" id="ARBA00022737"/>
    </source>
</evidence>
<dbReference type="InterPro" id="IPR011990">
    <property type="entry name" value="TPR-like_helical_dom_sf"/>
</dbReference>
<comment type="subcellular location">
    <subcellularLocation>
        <location evidence="4">Endoplasmic reticulum membrane</location>
        <topology evidence="4">Peripheral membrane protein</topology>
        <orientation evidence="4">Cytoplasmic side</orientation>
    </subcellularLocation>
</comment>
<protein>
    <recommendedName>
        <fullName evidence="4">ER membrane protein complex subunit 2</fullName>
    </recommendedName>
</protein>
<evidence type="ECO:0000256" key="1">
    <source>
        <dbReference type="ARBA" id="ARBA00010361"/>
    </source>
</evidence>
<evidence type="ECO:0000256" key="3">
    <source>
        <dbReference type="ARBA" id="ARBA00022803"/>
    </source>
</evidence>
<evidence type="ECO:0000313" key="6">
    <source>
        <dbReference type="EMBL" id="VDP02718.1"/>
    </source>
</evidence>
<keyword evidence="7" id="KW-1185">Reference proteome</keyword>
<dbReference type="Pfam" id="PF13181">
    <property type="entry name" value="TPR_8"/>
    <property type="match status" value="1"/>
</dbReference>
<dbReference type="SMART" id="SM00028">
    <property type="entry name" value="TPR"/>
    <property type="match status" value="4"/>
</dbReference>
<evidence type="ECO:0000259" key="5">
    <source>
        <dbReference type="Pfam" id="PF22890"/>
    </source>
</evidence>
<dbReference type="PANTHER" id="PTHR12760">
    <property type="entry name" value="TETRATRICOPEPTIDE REPEAT PROTEIN"/>
    <property type="match status" value="1"/>
</dbReference>
<dbReference type="WBParaSite" id="SBAD_0000407101-mRNA-1">
    <property type="protein sequence ID" value="SBAD_0000407101-mRNA-1"/>
    <property type="gene ID" value="SBAD_0000407101"/>
</dbReference>
<gene>
    <name evidence="6" type="ORF">SBAD_LOCUS3897</name>
</gene>
<dbReference type="Gene3D" id="1.25.40.10">
    <property type="entry name" value="Tetratricopeptide repeat domain"/>
    <property type="match status" value="1"/>
</dbReference>
<dbReference type="Proteomes" id="UP000270296">
    <property type="component" value="Unassembled WGS sequence"/>
</dbReference>
<organism evidence="8">
    <name type="scientific">Soboliphyme baturini</name>
    <dbReference type="NCBI Taxonomy" id="241478"/>
    <lineage>
        <taxon>Eukaryota</taxon>
        <taxon>Metazoa</taxon>
        <taxon>Ecdysozoa</taxon>
        <taxon>Nematoda</taxon>
        <taxon>Enoplea</taxon>
        <taxon>Dorylaimia</taxon>
        <taxon>Dioctophymatida</taxon>
        <taxon>Dioctophymatoidea</taxon>
        <taxon>Soboliphymatidae</taxon>
        <taxon>Soboliphyme</taxon>
    </lineage>
</organism>
<keyword evidence="4" id="KW-0472">Membrane</keyword>
<dbReference type="EMBL" id="UZAM01008010">
    <property type="protein sequence ID" value="VDP02718.1"/>
    <property type="molecule type" value="Genomic_DNA"/>
</dbReference>
<dbReference type="InterPro" id="IPR019734">
    <property type="entry name" value="TPR_rpt"/>
</dbReference>
<dbReference type="SUPFAM" id="SSF48452">
    <property type="entry name" value="TPR-like"/>
    <property type="match status" value="1"/>
</dbReference>
<dbReference type="InterPro" id="IPR055217">
    <property type="entry name" value="TPR_EMC2"/>
</dbReference>
<dbReference type="AlphaFoldDB" id="A0A183IJV1"/>
<comment type="similarity">
    <text evidence="1 4">Belongs to the EMC2 family.</text>
</comment>
<evidence type="ECO:0000313" key="7">
    <source>
        <dbReference type="Proteomes" id="UP000270296"/>
    </source>
</evidence>
<comment type="function">
    <text evidence="4">Part of the endoplasmic reticulum membrane protein complex (EMC) that enables the energy-independent insertion into endoplasmic reticulum membranes of newly synthesized membrane proteins.</text>
</comment>
<reference evidence="8" key="1">
    <citation type="submission" date="2016-06" db="UniProtKB">
        <authorList>
            <consortium name="WormBaseParasite"/>
        </authorList>
    </citation>
    <scope>IDENTIFICATION</scope>
</reference>
<accession>A0A183IJV1</accession>
<reference evidence="6 7" key="2">
    <citation type="submission" date="2018-11" db="EMBL/GenBank/DDBJ databases">
        <authorList>
            <consortium name="Pathogen Informatics"/>
        </authorList>
    </citation>
    <scope>NUCLEOTIDE SEQUENCE [LARGE SCALE GENOMIC DNA]</scope>
</reference>
<evidence type="ECO:0000256" key="4">
    <source>
        <dbReference type="RuleBase" id="RU367091"/>
    </source>
</evidence>
<keyword evidence="3" id="KW-0802">TPR repeat</keyword>
<feature type="domain" description="EMC2 TPR-like" evidence="5">
    <location>
        <begin position="92"/>
        <end position="199"/>
    </location>
</feature>
<dbReference type="OrthoDB" id="124397at2759"/>
<comment type="subunit">
    <text evidence="4">Component of the ER membrane protein complex (EMC).</text>
</comment>